<proteinExistence type="predicted"/>
<accession>A0A5B7CK45</accession>
<organism evidence="1 2">
    <name type="scientific">Portunus trituberculatus</name>
    <name type="common">Swimming crab</name>
    <name type="synonym">Neptunus trituberculatus</name>
    <dbReference type="NCBI Taxonomy" id="210409"/>
    <lineage>
        <taxon>Eukaryota</taxon>
        <taxon>Metazoa</taxon>
        <taxon>Ecdysozoa</taxon>
        <taxon>Arthropoda</taxon>
        <taxon>Crustacea</taxon>
        <taxon>Multicrustacea</taxon>
        <taxon>Malacostraca</taxon>
        <taxon>Eumalacostraca</taxon>
        <taxon>Eucarida</taxon>
        <taxon>Decapoda</taxon>
        <taxon>Pleocyemata</taxon>
        <taxon>Brachyura</taxon>
        <taxon>Eubrachyura</taxon>
        <taxon>Portunoidea</taxon>
        <taxon>Portunidae</taxon>
        <taxon>Portuninae</taxon>
        <taxon>Portunus</taxon>
    </lineage>
</organism>
<dbReference type="EMBL" id="VSRR010000082">
    <property type="protein sequence ID" value="MPC09720.1"/>
    <property type="molecule type" value="Genomic_DNA"/>
</dbReference>
<evidence type="ECO:0000313" key="1">
    <source>
        <dbReference type="EMBL" id="MPC09720.1"/>
    </source>
</evidence>
<name>A0A5B7CK45_PORTR</name>
<dbReference type="Proteomes" id="UP000324222">
    <property type="component" value="Unassembled WGS sequence"/>
</dbReference>
<protein>
    <submittedName>
        <fullName evidence="1">Uncharacterized protein</fullName>
    </submittedName>
</protein>
<comment type="caution">
    <text evidence="1">The sequence shown here is derived from an EMBL/GenBank/DDBJ whole genome shotgun (WGS) entry which is preliminary data.</text>
</comment>
<evidence type="ECO:0000313" key="2">
    <source>
        <dbReference type="Proteomes" id="UP000324222"/>
    </source>
</evidence>
<sequence length="61" mass="6817">MTATRCLVWCGCGSGRGMSWSEAGLGCLVWRVELVQVLIVFWLLWSNVDELTAFTSTVLYT</sequence>
<reference evidence="1 2" key="1">
    <citation type="submission" date="2019-05" db="EMBL/GenBank/DDBJ databases">
        <title>Another draft genome of Portunus trituberculatus and its Hox gene families provides insights of decapod evolution.</title>
        <authorList>
            <person name="Jeong J.-H."/>
            <person name="Song I."/>
            <person name="Kim S."/>
            <person name="Choi T."/>
            <person name="Kim D."/>
            <person name="Ryu S."/>
            <person name="Kim W."/>
        </authorList>
    </citation>
    <scope>NUCLEOTIDE SEQUENCE [LARGE SCALE GENOMIC DNA]</scope>
    <source>
        <tissue evidence="1">Muscle</tissue>
    </source>
</reference>
<keyword evidence="2" id="KW-1185">Reference proteome</keyword>
<dbReference type="AlphaFoldDB" id="A0A5B7CK45"/>
<gene>
    <name evidence="1" type="ORF">E2C01_002339</name>
</gene>